<comment type="caution">
    <text evidence="1">The sequence shown here is derived from an EMBL/GenBank/DDBJ whole genome shotgun (WGS) entry which is preliminary data.</text>
</comment>
<name>A0A099WJL2_9LIST</name>
<protein>
    <submittedName>
        <fullName evidence="1">Lipoprotein</fullName>
    </submittedName>
</protein>
<proteinExistence type="predicted"/>
<sequence length="776" mass="88486">MKKAIIYIGICIVLISIASLFTQTTKGEKVTGKESDKRINYAKSDFTFQVTPETFALSITKDGKTETISEPQKKRNISNFKQSATEASWDYPDDKIHVTLKKQGDSLDVSIHSTNPSTSKFEWPSVNAPTYTLPIAEGKRIPQNDADWKKHFADESEQTMNELFSMKFFTLNKPSFAVSFIMPDMYNNDLVFKAEPAIHFSAIHTFPSINKDKKYEYKIFITDNNPVSIAKNYQNYIKDTNQFKTLEQKAKENPEIRKLYGAPHAYLWNTRVLTAADMNWQQLKANIDNPLFPWISELLTKYNPDGSEEFQQALTNIANGEMYAYEKNVVLNAFQYILQLPQLYNKTIFKNPDAAAQAYIDKGVNKLHEQELYDLNKHLIFSHISGLTKPLNTWGDSNATDIIEEMHDAGIKKAWIGLPNWVNGLMNPKSVDTAVKAGYLLGPYDSYQSIQENPSIDWNTASFPDKTLYENATVENEQGKKLTGFLGLGRKLNPAVVFDAVKTRVDGILADDIAFNTWFMDVDAAGEIHDDYSKQHPTIQSEDVAGRMKRIGFLNKKGLVVGSEGGNDYASEHISFAHGIETPVIKWSDPDMRENEDSEYFVGKYASMDGSIPTKYSKIVPIKEEYKAIYTSPVYSLPLFKLVYNRSVITTHHWEWDSYKIKGQTGERRLKEYLYNTPPMFHLDEANWKLHKKDIISNSKSWEPFQKEALQHEMSSFEVLDKERLVQKTTFGANLQVIANFSNKNFEYEKKTIPANSAIIVQNGKKNIISTDNLDS</sequence>
<keyword evidence="1" id="KW-0449">Lipoprotein</keyword>
<dbReference type="Pfam" id="PF11308">
    <property type="entry name" value="Glyco_hydro_129"/>
    <property type="match status" value="1"/>
</dbReference>
<dbReference type="OrthoDB" id="2496946at2"/>
<organism evidence="1 2">
    <name type="scientific">Listeria booriae</name>
    <dbReference type="NCBI Taxonomy" id="1552123"/>
    <lineage>
        <taxon>Bacteria</taxon>
        <taxon>Bacillati</taxon>
        <taxon>Bacillota</taxon>
        <taxon>Bacilli</taxon>
        <taxon>Bacillales</taxon>
        <taxon>Listeriaceae</taxon>
        <taxon>Listeria</taxon>
    </lineage>
</organism>
<dbReference type="InterPro" id="IPR021459">
    <property type="entry name" value="GH101-related"/>
</dbReference>
<gene>
    <name evidence="1" type="ORF">EP57_01660</name>
</gene>
<dbReference type="STRING" id="1552123.EP57_01660"/>
<dbReference type="RefSeq" id="WP_036083575.1">
    <property type="nucleotide sequence ID" value="NZ_CBCSHQ010000015.1"/>
</dbReference>
<reference evidence="1 2" key="1">
    <citation type="submission" date="2014-05" db="EMBL/GenBank/DDBJ databases">
        <title>Novel Listeriaceae from food processing environments.</title>
        <authorList>
            <person name="den Bakker H.C."/>
        </authorList>
    </citation>
    <scope>NUCLEOTIDE SEQUENCE [LARGE SCALE GENOMIC DNA]</scope>
    <source>
        <strain evidence="1 2">FSL A5-0281</strain>
    </source>
</reference>
<dbReference type="eggNOG" id="ENOG502Z8EC">
    <property type="taxonomic scope" value="Bacteria"/>
</dbReference>
<evidence type="ECO:0000313" key="2">
    <source>
        <dbReference type="Proteomes" id="UP000029844"/>
    </source>
</evidence>
<evidence type="ECO:0000313" key="1">
    <source>
        <dbReference type="EMBL" id="KGL44325.1"/>
    </source>
</evidence>
<dbReference type="EMBL" id="JNFA01000003">
    <property type="protein sequence ID" value="KGL44325.1"/>
    <property type="molecule type" value="Genomic_DNA"/>
</dbReference>
<dbReference type="AlphaFoldDB" id="A0A099WJL2"/>
<dbReference type="GeneID" id="58716147"/>
<keyword evidence="2" id="KW-1185">Reference proteome</keyword>
<accession>A0A099WJL2</accession>
<dbReference type="Proteomes" id="UP000029844">
    <property type="component" value="Unassembled WGS sequence"/>
</dbReference>